<evidence type="ECO:0008006" key="13">
    <source>
        <dbReference type="Google" id="ProtNLM"/>
    </source>
</evidence>
<evidence type="ECO:0000256" key="2">
    <source>
        <dbReference type="ARBA" id="ARBA00011044"/>
    </source>
</evidence>
<evidence type="ECO:0000256" key="4">
    <source>
        <dbReference type="ARBA" id="ARBA00022723"/>
    </source>
</evidence>
<organism evidence="11">
    <name type="scientific">Candidatus Moduliflexus flocculans</name>
    <dbReference type="NCBI Taxonomy" id="1499966"/>
    <lineage>
        <taxon>Bacteria</taxon>
        <taxon>Candidatus Moduliflexota</taxon>
        <taxon>Candidatus Moduliflexia</taxon>
        <taxon>Candidatus Moduliflexales</taxon>
        <taxon>Candidatus Moduliflexaceae</taxon>
    </lineage>
</organism>
<dbReference type="STRING" id="1499966.U14_05713"/>
<protein>
    <recommendedName>
        <fullName evidence="13">Transposase</fullName>
    </recommendedName>
</protein>
<evidence type="ECO:0000256" key="3">
    <source>
        <dbReference type="ARBA" id="ARBA00022578"/>
    </source>
</evidence>
<dbReference type="NCBIfam" id="NF040570">
    <property type="entry name" value="guided_TnpB"/>
    <property type="match status" value="1"/>
</dbReference>
<evidence type="ECO:0000256" key="5">
    <source>
        <dbReference type="ARBA" id="ARBA00022833"/>
    </source>
</evidence>
<evidence type="ECO:0000256" key="1">
    <source>
        <dbReference type="ARBA" id="ARBA00008761"/>
    </source>
</evidence>
<dbReference type="InterPro" id="IPR051399">
    <property type="entry name" value="RNA-guided_DNA_endo/Transpos"/>
</dbReference>
<dbReference type="GO" id="GO:0032196">
    <property type="term" value="P:transposition"/>
    <property type="evidence" value="ECO:0007669"/>
    <property type="project" value="UniProtKB-KW"/>
</dbReference>
<comment type="similarity">
    <text evidence="1">In the C-terminal section; belongs to the transposase 35 family.</text>
</comment>
<keyword evidence="3" id="KW-0815">Transposition</keyword>
<feature type="domain" description="Cas12f1-like TNB" evidence="9">
    <location>
        <begin position="286"/>
        <end position="353"/>
    </location>
</feature>
<feature type="domain" description="Probable transposase IS891/IS1136/IS1341" evidence="8">
    <location>
        <begin position="159"/>
        <end position="274"/>
    </location>
</feature>
<evidence type="ECO:0000313" key="11">
    <source>
        <dbReference type="EMBL" id="GAK54428.1"/>
    </source>
</evidence>
<comment type="similarity">
    <text evidence="2">In the N-terminal section; belongs to the transposase 2 family.</text>
</comment>
<dbReference type="Proteomes" id="UP000030700">
    <property type="component" value="Unassembled WGS sequence"/>
</dbReference>
<gene>
    <name evidence="11" type="ORF">U14_05713</name>
</gene>
<keyword evidence="12" id="KW-1185">Reference proteome</keyword>
<dbReference type="PANTHER" id="PTHR30405">
    <property type="entry name" value="TRANSPOSASE"/>
    <property type="match status" value="1"/>
</dbReference>
<feature type="domain" description="Transposase putative helix-turn-helix" evidence="10">
    <location>
        <begin position="5"/>
        <end position="46"/>
    </location>
</feature>
<name>A0A081BSP7_9BACT</name>
<dbReference type="GO" id="GO:0046872">
    <property type="term" value="F:metal ion binding"/>
    <property type="evidence" value="ECO:0007669"/>
    <property type="project" value="UniProtKB-KW"/>
</dbReference>
<keyword evidence="4" id="KW-0479">Metal-binding</keyword>
<keyword evidence="6" id="KW-0238">DNA-binding</keyword>
<dbReference type="GO" id="GO:0006310">
    <property type="term" value="P:DNA recombination"/>
    <property type="evidence" value="ECO:0007669"/>
    <property type="project" value="UniProtKB-KW"/>
</dbReference>
<dbReference type="InterPro" id="IPR021027">
    <property type="entry name" value="Transposase_put_HTH"/>
</dbReference>
<evidence type="ECO:0000259" key="10">
    <source>
        <dbReference type="Pfam" id="PF12323"/>
    </source>
</evidence>
<proteinExistence type="inferred from homology"/>
<dbReference type="Pfam" id="PF01385">
    <property type="entry name" value="OrfB_IS605"/>
    <property type="match status" value="1"/>
</dbReference>
<evidence type="ECO:0000313" key="12">
    <source>
        <dbReference type="Proteomes" id="UP000030700"/>
    </source>
</evidence>
<dbReference type="HOGENOM" id="CLU_032903_0_2_0"/>
<reference evidence="11" key="1">
    <citation type="journal article" date="2015" name="PeerJ">
        <title>First genomic representation of candidate bacterial phylum KSB3 points to enhanced environmental sensing as a trigger of wastewater bulking.</title>
        <authorList>
            <person name="Sekiguchi Y."/>
            <person name="Ohashi A."/>
            <person name="Parks D.H."/>
            <person name="Yamauchi T."/>
            <person name="Tyson G.W."/>
            <person name="Hugenholtz P."/>
        </authorList>
    </citation>
    <scope>NUCLEOTIDE SEQUENCE [LARGE SCALE GENOMIC DNA]</scope>
</reference>
<dbReference type="PANTHER" id="PTHR30405:SF25">
    <property type="entry name" value="RNA-GUIDED DNA ENDONUCLEASE INSQ-RELATED"/>
    <property type="match status" value="1"/>
</dbReference>
<dbReference type="EMBL" id="DF820461">
    <property type="protein sequence ID" value="GAK54428.1"/>
    <property type="molecule type" value="Genomic_DNA"/>
</dbReference>
<accession>A0A081BSP7</accession>
<dbReference type="InterPro" id="IPR001959">
    <property type="entry name" value="Transposase"/>
</dbReference>
<evidence type="ECO:0000259" key="8">
    <source>
        <dbReference type="Pfam" id="PF01385"/>
    </source>
</evidence>
<keyword evidence="7" id="KW-0233">DNA recombination</keyword>
<dbReference type="Pfam" id="PF07282">
    <property type="entry name" value="Cas12f1-like_TNB"/>
    <property type="match status" value="1"/>
</dbReference>
<evidence type="ECO:0000256" key="7">
    <source>
        <dbReference type="ARBA" id="ARBA00023172"/>
    </source>
</evidence>
<dbReference type="GO" id="GO:0003677">
    <property type="term" value="F:DNA binding"/>
    <property type="evidence" value="ECO:0007669"/>
    <property type="project" value="UniProtKB-KW"/>
</dbReference>
<sequence>MPTVAHKIRLTPTPEQVVYFRKACGTARFAYNWGLTEWRRQYKAGGHPSMFALKKQFNAMKRQAFPWIADVTKCAAESGLINLGKAFSNFFQKRAKYPRVHKKGKHDSVTLANDKIALRPFAVQIPKLGWVRMTESLRFSGYIKSAVVSRIADHWFVSFTVEMTDSPRPQCKNHATVGVDVGIETLATLSDGTRFENPKATLKLQRRLARLNRALGKKQKGSKNREKAKIALSRLHYRIACIRKDAAHKLTDYLAKHFQTIVIEDLNVNGMMKNKRLAKHIADANFFEIHRQATYKAALSGGNVERVNRFYPSSKTCSQCGHIHRELKLSDRVFTCPACHHRQNRDENAAVNLEQYSVRAACPELTLAD</sequence>
<dbReference type="NCBIfam" id="TIGR01766">
    <property type="entry name" value="IS200/IS605 family accessory protein TnpB-like domain"/>
    <property type="match status" value="1"/>
</dbReference>
<dbReference type="Pfam" id="PF12323">
    <property type="entry name" value="HTH_OrfB_IS605"/>
    <property type="match status" value="1"/>
</dbReference>
<dbReference type="InterPro" id="IPR010095">
    <property type="entry name" value="Cas12f1-like_TNB"/>
</dbReference>
<evidence type="ECO:0000259" key="9">
    <source>
        <dbReference type="Pfam" id="PF07282"/>
    </source>
</evidence>
<evidence type="ECO:0000256" key="6">
    <source>
        <dbReference type="ARBA" id="ARBA00023125"/>
    </source>
</evidence>
<keyword evidence="5" id="KW-0862">Zinc</keyword>
<dbReference type="AlphaFoldDB" id="A0A081BSP7"/>